<evidence type="ECO:0000256" key="6">
    <source>
        <dbReference type="ARBA" id="ARBA00022927"/>
    </source>
</evidence>
<dbReference type="AlphaFoldDB" id="A0A1L7LI27"/>
<dbReference type="PANTHER" id="PTHR12428">
    <property type="entry name" value="OXA1"/>
    <property type="match status" value="1"/>
</dbReference>
<dbReference type="Proteomes" id="UP000217758">
    <property type="component" value="Chromosome"/>
</dbReference>
<evidence type="ECO:0000256" key="5">
    <source>
        <dbReference type="ARBA" id="ARBA00022729"/>
    </source>
</evidence>
<evidence type="ECO:0000256" key="9">
    <source>
        <dbReference type="ARBA" id="ARBA00023139"/>
    </source>
</evidence>
<dbReference type="KEGG" id="strg:SRT_04010"/>
<dbReference type="NCBIfam" id="TIGR03592">
    <property type="entry name" value="yidC_oxa1_cterm"/>
    <property type="match status" value="1"/>
</dbReference>
<dbReference type="GO" id="GO:0005886">
    <property type="term" value="C:plasma membrane"/>
    <property type="evidence" value="ECO:0007669"/>
    <property type="project" value="UniProtKB-SubCell"/>
</dbReference>
<evidence type="ECO:0000256" key="8">
    <source>
        <dbReference type="ARBA" id="ARBA00023136"/>
    </source>
</evidence>
<keyword evidence="3 12" id="KW-1003">Cell membrane</keyword>
<dbReference type="PANTHER" id="PTHR12428:SF65">
    <property type="entry name" value="CYTOCHROME C OXIDASE ASSEMBLY PROTEIN COX18, MITOCHONDRIAL"/>
    <property type="match status" value="1"/>
</dbReference>
<evidence type="ECO:0000256" key="2">
    <source>
        <dbReference type="ARBA" id="ARBA00022448"/>
    </source>
</evidence>
<keyword evidence="9" id="KW-0564">Palmitate</keyword>
<organism evidence="16 17">
    <name type="scientific">Streptococcus troglodytae</name>
    <dbReference type="NCBI Taxonomy" id="1111760"/>
    <lineage>
        <taxon>Bacteria</taxon>
        <taxon>Bacillati</taxon>
        <taxon>Bacillota</taxon>
        <taxon>Bacilli</taxon>
        <taxon>Lactobacillales</taxon>
        <taxon>Streptococcaceae</taxon>
        <taxon>Streptococcus</taxon>
    </lineage>
</organism>
<keyword evidence="7 12" id="KW-1133">Transmembrane helix</keyword>
<feature type="signal peptide" evidence="14">
    <location>
        <begin position="1"/>
        <end position="27"/>
    </location>
</feature>
<comment type="subcellular location">
    <subcellularLocation>
        <location evidence="1 12">Cell membrane</location>
        <topology evidence="1 12">Multi-pass membrane protein</topology>
    </subcellularLocation>
</comment>
<dbReference type="Pfam" id="PF02096">
    <property type="entry name" value="60KD_IMP"/>
    <property type="match status" value="1"/>
</dbReference>
<accession>A0A1L7LI27</accession>
<keyword evidence="8 12" id="KW-0472">Membrane</keyword>
<dbReference type="RefSeq" id="WP_128832880.1">
    <property type="nucleotide sequence ID" value="NZ_AP014612.1"/>
</dbReference>
<evidence type="ECO:0000259" key="15">
    <source>
        <dbReference type="Pfam" id="PF02096"/>
    </source>
</evidence>
<feature type="transmembrane region" description="Helical" evidence="12">
    <location>
        <begin position="176"/>
        <end position="198"/>
    </location>
</feature>
<feature type="transmembrane region" description="Helical" evidence="12">
    <location>
        <begin position="232"/>
        <end position="252"/>
    </location>
</feature>
<comment type="similarity">
    <text evidence="12">Belongs to the OXA1/ALB3/YidC family. Type 2 subfamily.</text>
</comment>
<comment type="function">
    <text evidence="12">Required for the insertion and/or proper folding and/or complex formation of integral membrane proteins into the membrane. Involved in integration of membrane proteins that insert both dependently and independently of the Sec translocase complex, as well as at least some lipoproteins.</text>
</comment>
<evidence type="ECO:0000256" key="4">
    <source>
        <dbReference type="ARBA" id="ARBA00022692"/>
    </source>
</evidence>
<keyword evidence="11 12" id="KW-0449">Lipoprotein</keyword>
<protein>
    <recommendedName>
        <fullName evidence="12">Membrane protein insertase YidC</fullName>
    </recommendedName>
    <alternativeName>
        <fullName evidence="12">Foldase YidC</fullName>
    </alternativeName>
    <alternativeName>
        <fullName evidence="12">Membrane integrase YidC</fullName>
    </alternativeName>
    <alternativeName>
        <fullName evidence="12">Membrane protein YidC</fullName>
    </alternativeName>
</protein>
<evidence type="ECO:0000256" key="1">
    <source>
        <dbReference type="ARBA" id="ARBA00004651"/>
    </source>
</evidence>
<dbReference type="InterPro" id="IPR001708">
    <property type="entry name" value="YidC/ALB3/OXA1/COX18"/>
</dbReference>
<feature type="compositionally biased region" description="Polar residues" evidence="13">
    <location>
        <begin position="282"/>
        <end position="293"/>
    </location>
</feature>
<keyword evidence="2 12" id="KW-0813">Transport</keyword>
<keyword evidence="6 12" id="KW-0653">Protein transport</keyword>
<sequence>MKKIYKRLLFSSLALSMLFFLSGCVQMKNGKPTGEGWVYKFFAAPMGSVIQYLANDLGLGFGFAIIIVTVIVRLLILPLGLSQVRKMTYQSEKMAYLKPVFDPIQERMKNAKTQEEKMAAQTELMQAQRHYGMSMFGSLGCLPLLIQMPFFSALYISTRYTKGIASASFLGIKLGSPNMIITVIIGILYLVQSWVSTLSVPEAQRQQTRNMMFMMPIMMVMISIGAPAGGALYWLVSGIFGLIQQLITNHIIKPRLRKQIDEEFKKNPPKPFKSNTRKDITPQANNNKNLTTSKKQKSNRNAGKQRHHKQ</sequence>
<evidence type="ECO:0000256" key="13">
    <source>
        <dbReference type="SAM" id="MobiDB-lite"/>
    </source>
</evidence>
<reference evidence="16 17" key="1">
    <citation type="journal article" date="2016" name="Microbiol. Immunol.">
        <title>Complete genome sequence of Streptococcus troglodytae TKU31 isolated from the oral cavity of a chimpanzee (Pan troglodytes).</title>
        <authorList>
            <person name="Okamoto M."/>
            <person name="Naito M."/>
            <person name="Miyanohara M."/>
            <person name="Imai S."/>
            <person name="Nomura Y."/>
            <person name="Saito W."/>
            <person name="Momoi Y."/>
            <person name="Takada K."/>
            <person name="Miyabe-Nishiwaki T."/>
            <person name="Tomonaga M."/>
            <person name="Hanada N."/>
        </authorList>
    </citation>
    <scope>NUCLEOTIDE SEQUENCE [LARGE SCALE GENOMIC DNA]</scope>
    <source>
        <strain evidence="17">TKU 31</strain>
    </source>
</reference>
<name>A0A1L7LI27_9STRE</name>
<dbReference type="InterPro" id="IPR023060">
    <property type="entry name" value="YidC/YidC1/YidC2_Firmicutes"/>
</dbReference>
<feature type="region of interest" description="Disordered" evidence="13">
    <location>
        <begin position="262"/>
        <end position="310"/>
    </location>
</feature>
<keyword evidence="5 12" id="KW-0732">Signal</keyword>
<feature type="transmembrane region" description="Helical" evidence="12">
    <location>
        <begin position="135"/>
        <end position="156"/>
    </location>
</feature>
<keyword evidence="17" id="KW-1185">Reference proteome</keyword>
<evidence type="ECO:0000313" key="16">
    <source>
        <dbReference type="EMBL" id="BAQ23662.1"/>
    </source>
</evidence>
<dbReference type="GO" id="GO:0032977">
    <property type="term" value="F:membrane insertase activity"/>
    <property type="evidence" value="ECO:0007669"/>
    <property type="project" value="InterPro"/>
</dbReference>
<feature type="compositionally biased region" description="Basic residues" evidence="13">
    <location>
        <begin position="294"/>
        <end position="310"/>
    </location>
</feature>
<proteinExistence type="inferred from homology"/>
<feature type="domain" description="Membrane insertase YidC/Oxa/ALB C-terminal" evidence="15">
    <location>
        <begin position="61"/>
        <end position="249"/>
    </location>
</feature>
<dbReference type="HAMAP" id="MF_01811">
    <property type="entry name" value="YidC_type2"/>
    <property type="match status" value="1"/>
</dbReference>
<evidence type="ECO:0000256" key="12">
    <source>
        <dbReference type="HAMAP-Rule" id="MF_01811"/>
    </source>
</evidence>
<evidence type="ECO:0000256" key="7">
    <source>
        <dbReference type="ARBA" id="ARBA00022989"/>
    </source>
</evidence>
<dbReference type="NCBIfam" id="NF002687">
    <property type="entry name" value="PRK02463.1"/>
    <property type="match status" value="1"/>
</dbReference>
<feature type="chain" id="PRO_5009873384" description="Membrane protein insertase YidC" evidence="14">
    <location>
        <begin position="28"/>
        <end position="310"/>
    </location>
</feature>
<dbReference type="CDD" id="cd20070">
    <property type="entry name" value="5TM_YidC_Alb3"/>
    <property type="match status" value="1"/>
</dbReference>
<evidence type="ECO:0000256" key="14">
    <source>
        <dbReference type="SAM" id="SignalP"/>
    </source>
</evidence>
<evidence type="ECO:0000256" key="10">
    <source>
        <dbReference type="ARBA" id="ARBA00023186"/>
    </source>
</evidence>
<evidence type="ECO:0000313" key="17">
    <source>
        <dbReference type="Proteomes" id="UP000217758"/>
    </source>
</evidence>
<evidence type="ECO:0000256" key="11">
    <source>
        <dbReference type="ARBA" id="ARBA00023288"/>
    </source>
</evidence>
<dbReference type="GO" id="GO:0051205">
    <property type="term" value="P:protein insertion into membrane"/>
    <property type="evidence" value="ECO:0007669"/>
    <property type="project" value="TreeGrafter"/>
</dbReference>
<evidence type="ECO:0000256" key="3">
    <source>
        <dbReference type="ARBA" id="ARBA00022475"/>
    </source>
</evidence>
<dbReference type="PROSITE" id="PS51257">
    <property type="entry name" value="PROKAR_LIPOPROTEIN"/>
    <property type="match status" value="1"/>
</dbReference>
<dbReference type="InterPro" id="IPR047196">
    <property type="entry name" value="YidC_ALB_C"/>
</dbReference>
<dbReference type="EMBL" id="AP014612">
    <property type="protein sequence ID" value="BAQ23662.1"/>
    <property type="molecule type" value="Genomic_DNA"/>
</dbReference>
<keyword evidence="4 12" id="KW-0812">Transmembrane</keyword>
<gene>
    <name evidence="12" type="primary">yidC</name>
    <name evidence="16" type="ORF">SRT_04010</name>
</gene>
<feature type="transmembrane region" description="Helical" evidence="12">
    <location>
        <begin position="57"/>
        <end position="81"/>
    </location>
</feature>
<dbReference type="GO" id="GO:0015031">
    <property type="term" value="P:protein transport"/>
    <property type="evidence" value="ECO:0007669"/>
    <property type="project" value="UniProtKB-KW"/>
</dbReference>
<dbReference type="InterPro" id="IPR028055">
    <property type="entry name" value="YidC/Oxa/ALB_C"/>
</dbReference>
<keyword evidence="10 12" id="KW-0143">Chaperone</keyword>